<dbReference type="SUPFAM" id="SSF57850">
    <property type="entry name" value="RING/U-box"/>
    <property type="match status" value="1"/>
</dbReference>
<feature type="domain" description="RING-type" evidence="4">
    <location>
        <begin position="235"/>
        <end position="272"/>
    </location>
</feature>
<dbReference type="Gene3D" id="3.30.40.10">
    <property type="entry name" value="Zinc/RING finger domain, C3HC4 (zinc finger)"/>
    <property type="match status" value="1"/>
</dbReference>
<dbReference type="InterPro" id="IPR001841">
    <property type="entry name" value="Znf_RING"/>
</dbReference>
<gene>
    <name evidence="5" type="ORF">MEUPH1_LOCUS28809</name>
</gene>
<dbReference type="Proteomes" id="UP001160148">
    <property type="component" value="Unassembled WGS sequence"/>
</dbReference>
<dbReference type="AlphaFoldDB" id="A0AAV0Y5U0"/>
<evidence type="ECO:0000256" key="2">
    <source>
        <dbReference type="ARBA" id="ARBA00022833"/>
    </source>
</evidence>
<keyword evidence="1 3" id="KW-0479">Metal-binding</keyword>
<reference evidence="5 6" key="1">
    <citation type="submission" date="2023-01" db="EMBL/GenBank/DDBJ databases">
        <authorList>
            <person name="Whitehead M."/>
        </authorList>
    </citation>
    <scope>NUCLEOTIDE SEQUENCE [LARGE SCALE GENOMIC DNA]</scope>
</reference>
<sequence>MCIKMTAAAQLPRFFTYFSSFWINRKGPECFSVYNQPRRTNNNIENFHSTLKQTFQVLHPNLWKVLEQLNNIMVKQHIIVDQLAEGLQIIRFIRMKYILNSIRIKNSTALLTIGSINVREFLIQCLHSTDNYLQRELNWRDETLSSEDDFQEIGEIPVIEDAVENQPMGPINNFAEPEFNIVEDENDFIIPEDREMNIWEQFLNDSEDGVDEVPFVRVPHNLVDLYPQQDEESICVVCRMNQRTHALVPCGHRVLCIDCLEQLEALRCPICNEDFTSALRVW</sequence>
<evidence type="ECO:0000259" key="4">
    <source>
        <dbReference type="PROSITE" id="PS50089"/>
    </source>
</evidence>
<proteinExistence type="predicted"/>
<evidence type="ECO:0000313" key="6">
    <source>
        <dbReference type="Proteomes" id="UP001160148"/>
    </source>
</evidence>
<keyword evidence="1 3" id="KW-0863">Zinc-finger</keyword>
<dbReference type="InterPro" id="IPR013083">
    <property type="entry name" value="Znf_RING/FYVE/PHD"/>
</dbReference>
<keyword evidence="2" id="KW-0862">Zinc</keyword>
<keyword evidence="6" id="KW-1185">Reference proteome</keyword>
<comment type="caution">
    <text evidence="5">The sequence shown here is derived from an EMBL/GenBank/DDBJ whole genome shotgun (WGS) entry which is preliminary data.</text>
</comment>
<evidence type="ECO:0000256" key="3">
    <source>
        <dbReference type="PROSITE-ProRule" id="PRU00175"/>
    </source>
</evidence>
<name>A0AAV0Y5U0_9HEMI</name>
<dbReference type="GO" id="GO:0008270">
    <property type="term" value="F:zinc ion binding"/>
    <property type="evidence" value="ECO:0007669"/>
    <property type="project" value="UniProtKB-KW"/>
</dbReference>
<accession>A0AAV0Y5U0</accession>
<protein>
    <recommendedName>
        <fullName evidence="4">RING-type domain-containing protein</fullName>
    </recommendedName>
</protein>
<dbReference type="PROSITE" id="PS50089">
    <property type="entry name" value="ZF_RING_2"/>
    <property type="match status" value="1"/>
</dbReference>
<evidence type="ECO:0000313" key="5">
    <source>
        <dbReference type="EMBL" id="CAI6375288.1"/>
    </source>
</evidence>
<dbReference type="EMBL" id="CARXXK010001306">
    <property type="protein sequence ID" value="CAI6375288.1"/>
    <property type="molecule type" value="Genomic_DNA"/>
</dbReference>
<organism evidence="5 6">
    <name type="scientific">Macrosiphum euphorbiae</name>
    <name type="common">potato aphid</name>
    <dbReference type="NCBI Taxonomy" id="13131"/>
    <lineage>
        <taxon>Eukaryota</taxon>
        <taxon>Metazoa</taxon>
        <taxon>Ecdysozoa</taxon>
        <taxon>Arthropoda</taxon>
        <taxon>Hexapoda</taxon>
        <taxon>Insecta</taxon>
        <taxon>Pterygota</taxon>
        <taxon>Neoptera</taxon>
        <taxon>Paraneoptera</taxon>
        <taxon>Hemiptera</taxon>
        <taxon>Sternorrhyncha</taxon>
        <taxon>Aphidomorpha</taxon>
        <taxon>Aphidoidea</taxon>
        <taxon>Aphididae</taxon>
        <taxon>Macrosiphini</taxon>
        <taxon>Macrosiphum</taxon>
    </lineage>
</organism>
<dbReference type="Pfam" id="PF13920">
    <property type="entry name" value="zf-C3HC4_3"/>
    <property type="match status" value="1"/>
</dbReference>
<evidence type="ECO:0000256" key="1">
    <source>
        <dbReference type="ARBA" id="ARBA00022771"/>
    </source>
</evidence>